<reference evidence="2 3" key="1">
    <citation type="submission" date="2024-04" db="EMBL/GenBank/DDBJ databases">
        <authorList>
            <person name="Fracassetti M."/>
        </authorList>
    </citation>
    <scope>NUCLEOTIDE SEQUENCE [LARGE SCALE GENOMIC DNA]</scope>
</reference>
<gene>
    <name evidence="2" type="ORF">LTRI10_LOCUS45634</name>
</gene>
<dbReference type="Proteomes" id="UP001497516">
    <property type="component" value="Chromosome 8"/>
</dbReference>
<dbReference type="EMBL" id="OZ034821">
    <property type="protein sequence ID" value="CAL1405873.1"/>
    <property type="molecule type" value="Genomic_DNA"/>
</dbReference>
<name>A0AAV2G5C0_9ROSI</name>
<evidence type="ECO:0000313" key="2">
    <source>
        <dbReference type="EMBL" id="CAL1405873.1"/>
    </source>
</evidence>
<dbReference type="InterPro" id="IPR036691">
    <property type="entry name" value="Endo/exonu/phosph_ase_sf"/>
</dbReference>
<dbReference type="GO" id="GO:0003824">
    <property type="term" value="F:catalytic activity"/>
    <property type="evidence" value="ECO:0007669"/>
    <property type="project" value="InterPro"/>
</dbReference>
<keyword evidence="3" id="KW-1185">Reference proteome</keyword>
<evidence type="ECO:0000313" key="3">
    <source>
        <dbReference type="Proteomes" id="UP001497516"/>
    </source>
</evidence>
<feature type="domain" description="Endonuclease/exonuclease/phosphatase" evidence="1">
    <location>
        <begin position="9"/>
        <end position="230"/>
    </location>
</feature>
<organism evidence="2 3">
    <name type="scientific">Linum trigynum</name>
    <dbReference type="NCBI Taxonomy" id="586398"/>
    <lineage>
        <taxon>Eukaryota</taxon>
        <taxon>Viridiplantae</taxon>
        <taxon>Streptophyta</taxon>
        <taxon>Embryophyta</taxon>
        <taxon>Tracheophyta</taxon>
        <taxon>Spermatophyta</taxon>
        <taxon>Magnoliopsida</taxon>
        <taxon>eudicotyledons</taxon>
        <taxon>Gunneridae</taxon>
        <taxon>Pentapetalae</taxon>
        <taxon>rosids</taxon>
        <taxon>fabids</taxon>
        <taxon>Malpighiales</taxon>
        <taxon>Linaceae</taxon>
        <taxon>Linum</taxon>
    </lineage>
</organism>
<protein>
    <recommendedName>
        <fullName evidence="1">Endonuclease/exonuclease/phosphatase domain-containing protein</fullName>
    </recommendedName>
</protein>
<sequence length="469" mass="53675">MGYSLRVFSWNVGGAGSRAFYRALKLAIQNHRPDFVILLEPQMSGESANGVCDKLGFPNSCRVEATGRAGGVWVFWDGGIFSVQAVAACSQHLTLQISRGNDPPWMLSAVYTSPRQREQRVLWQGLISESKYIEIPWLLTGDFNAISRPEEKSGLPARNTLRRCQIFTERINSAELVDLGFSGPKFTWSRGDHDQTFKASRLDRSLCNLRWNATFPNSTVIHLPRYQSDHNPILTNVILQPSQPYPAKQFRFEAAWMTNNTLPNLISSAWDGNVALPMALESLAGKLVHWNEEVFGDVKQRKRRLLARLKGIELRLAGAFSPGLAKLHSKLSRELDKVLEQEELIWFQRSRDNWVKYGERNTAYFHQLVNIRRRFNKIEALLDDNDDWVTDSHSLALLVFNFFTNIYLQENSPYEDRMPKGVFPRMSHTEATSLFRPFGIQDIHKAIFDMKPFQAPGPDGFQAVFYQQF</sequence>
<dbReference type="AlphaFoldDB" id="A0AAV2G5C0"/>
<evidence type="ECO:0000259" key="1">
    <source>
        <dbReference type="Pfam" id="PF03372"/>
    </source>
</evidence>
<accession>A0AAV2G5C0</accession>
<dbReference type="InterPro" id="IPR005135">
    <property type="entry name" value="Endo/exonuclease/phosphatase"/>
</dbReference>
<dbReference type="Pfam" id="PF03372">
    <property type="entry name" value="Exo_endo_phos"/>
    <property type="match status" value="1"/>
</dbReference>
<dbReference type="PANTHER" id="PTHR35218:SF9">
    <property type="entry name" value="ENDONUCLEASE_EXONUCLEASE_PHOSPHATASE DOMAIN-CONTAINING PROTEIN"/>
    <property type="match status" value="1"/>
</dbReference>
<dbReference type="Gene3D" id="3.60.10.10">
    <property type="entry name" value="Endonuclease/exonuclease/phosphatase"/>
    <property type="match status" value="1"/>
</dbReference>
<dbReference type="SUPFAM" id="SSF56219">
    <property type="entry name" value="DNase I-like"/>
    <property type="match status" value="1"/>
</dbReference>
<proteinExistence type="predicted"/>
<dbReference type="PANTHER" id="PTHR35218">
    <property type="entry name" value="RNASE H DOMAIN-CONTAINING PROTEIN"/>
    <property type="match status" value="1"/>
</dbReference>